<dbReference type="EMBL" id="NBNE01017601">
    <property type="protein sequence ID" value="OWY92664.1"/>
    <property type="molecule type" value="Genomic_DNA"/>
</dbReference>
<dbReference type="PANTHER" id="PTHR31569:SF4">
    <property type="entry name" value="SWIM-TYPE DOMAIN-CONTAINING PROTEIN"/>
    <property type="match status" value="1"/>
</dbReference>
<dbReference type="PANTHER" id="PTHR31569">
    <property type="entry name" value="SWIM-TYPE DOMAIN-CONTAINING PROTEIN"/>
    <property type="match status" value="1"/>
</dbReference>
<reference evidence="3" key="1">
    <citation type="submission" date="2017-03" db="EMBL/GenBank/DDBJ databases">
        <title>Phytopthora megakarya and P. palmivora, two closely related causual agents of cacao black pod achieved similar genome size and gene model numbers by different mechanisms.</title>
        <authorList>
            <person name="Ali S."/>
            <person name="Shao J."/>
            <person name="Larry D.J."/>
            <person name="Kronmiller B."/>
            <person name="Shen D."/>
            <person name="Strem M.D."/>
            <person name="Melnick R.L."/>
            <person name="Guiltinan M.J."/>
            <person name="Tyler B.M."/>
            <person name="Meinhardt L.W."/>
            <person name="Bailey B.A."/>
        </authorList>
    </citation>
    <scope>NUCLEOTIDE SEQUENCE [LARGE SCALE GENOMIC DNA]</scope>
    <source>
        <strain evidence="3">zdho120</strain>
    </source>
</reference>
<dbReference type="OrthoDB" id="122439at2759"/>
<protein>
    <recommendedName>
        <fullName evidence="1">ZSWIM1/3 RNaseH-like domain-containing protein</fullName>
    </recommendedName>
</protein>
<evidence type="ECO:0000313" key="3">
    <source>
        <dbReference type="Proteomes" id="UP000198211"/>
    </source>
</evidence>
<name>A0A225UHV2_9STRA</name>
<dbReference type="AlphaFoldDB" id="A0A225UHV2"/>
<sequence>GSLVVTTATERGFPVLDFLCLDEQAPTIAKVLETFKAWNPTWNCVRSVVIDKDFVEWRELEKAFPLSSVLLCQFHTISYWKKLSRRPTYGLTTSQREQIIAHLTNLIYR</sequence>
<evidence type="ECO:0000313" key="2">
    <source>
        <dbReference type="EMBL" id="OWY92664.1"/>
    </source>
</evidence>
<proteinExistence type="predicted"/>
<dbReference type="Proteomes" id="UP000198211">
    <property type="component" value="Unassembled WGS sequence"/>
</dbReference>
<keyword evidence="3" id="KW-1185">Reference proteome</keyword>
<dbReference type="InterPro" id="IPR048324">
    <property type="entry name" value="ZSWIM1-3_RNaseH-like"/>
</dbReference>
<accession>A0A225UHV2</accession>
<feature type="domain" description="ZSWIM1/3 RNaseH-like" evidence="1">
    <location>
        <begin position="2"/>
        <end position="70"/>
    </location>
</feature>
<comment type="caution">
    <text evidence="2">The sequence shown here is derived from an EMBL/GenBank/DDBJ whole genome shotgun (WGS) entry which is preliminary data.</text>
</comment>
<evidence type="ECO:0000259" key="1">
    <source>
        <dbReference type="Pfam" id="PF21056"/>
    </source>
</evidence>
<organism evidence="2 3">
    <name type="scientific">Phytophthora megakarya</name>
    <dbReference type="NCBI Taxonomy" id="4795"/>
    <lineage>
        <taxon>Eukaryota</taxon>
        <taxon>Sar</taxon>
        <taxon>Stramenopiles</taxon>
        <taxon>Oomycota</taxon>
        <taxon>Peronosporomycetes</taxon>
        <taxon>Peronosporales</taxon>
        <taxon>Peronosporaceae</taxon>
        <taxon>Phytophthora</taxon>
    </lineage>
</organism>
<feature type="non-terminal residue" evidence="2">
    <location>
        <position position="1"/>
    </location>
</feature>
<dbReference type="InterPro" id="IPR052579">
    <property type="entry name" value="Zinc_finger_SWIM"/>
</dbReference>
<gene>
    <name evidence="2" type="ORF">PHMEG_00038244</name>
</gene>
<dbReference type="Pfam" id="PF21056">
    <property type="entry name" value="ZSWIM1-3_RNaseH-like"/>
    <property type="match status" value="1"/>
</dbReference>